<dbReference type="GO" id="GO:0009279">
    <property type="term" value="C:cell outer membrane"/>
    <property type="evidence" value="ECO:0007669"/>
    <property type="project" value="UniProtKB-SubCell"/>
</dbReference>
<dbReference type="EMBL" id="AQHW01000009">
    <property type="protein sequence ID" value="KKB58255.1"/>
    <property type="molecule type" value="Genomic_DNA"/>
</dbReference>
<dbReference type="Gene3D" id="1.25.40.390">
    <property type="match status" value="1"/>
</dbReference>
<protein>
    <recommendedName>
        <fullName evidence="10">RagB/SusD domain-containing protein</fullName>
    </recommendedName>
</protein>
<feature type="domain" description="RagB/SusD" evidence="6">
    <location>
        <begin position="284"/>
        <end position="577"/>
    </location>
</feature>
<evidence type="ECO:0000259" key="6">
    <source>
        <dbReference type="Pfam" id="PF07980"/>
    </source>
</evidence>
<comment type="subcellular location">
    <subcellularLocation>
        <location evidence="1">Cell outer membrane</location>
    </subcellularLocation>
</comment>
<keyword evidence="4" id="KW-0472">Membrane</keyword>
<evidence type="ECO:0000256" key="5">
    <source>
        <dbReference type="ARBA" id="ARBA00023237"/>
    </source>
</evidence>
<dbReference type="STRING" id="1203610.HMPREF1536_01130"/>
<evidence type="ECO:0000259" key="7">
    <source>
        <dbReference type="Pfam" id="PF14322"/>
    </source>
</evidence>
<dbReference type="InterPro" id="IPR012944">
    <property type="entry name" value="SusD_RagB_dom"/>
</dbReference>
<comment type="caution">
    <text evidence="8">The sequence shown here is derived from an EMBL/GenBank/DDBJ whole genome shotgun (WGS) entry which is preliminary data.</text>
</comment>
<keyword evidence="9" id="KW-1185">Reference proteome</keyword>
<keyword evidence="5" id="KW-0998">Cell outer membrane</keyword>
<dbReference type="InterPro" id="IPR033985">
    <property type="entry name" value="SusD-like_N"/>
</dbReference>
<evidence type="ECO:0000313" key="9">
    <source>
        <dbReference type="Proteomes" id="UP000033035"/>
    </source>
</evidence>
<organism evidence="8 9">
    <name type="scientific">Parabacteroides gordonii MS-1 = DSM 23371</name>
    <dbReference type="NCBI Taxonomy" id="1203610"/>
    <lineage>
        <taxon>Bacteria</taxon>
        <taxon>Pseudomonadati</taxon>
        <taxon>Bacteroidota</taxon>
        <taxon>Bacteroidia</taxon>
        <taxon>Bacteroidales</taxon>
        <taxon>Tannerellaceae</taxon>
        <taxon>Parabacteroides</taxon>
    </lineage>
</organism>
<dbReference type="AlphaFoldDB" id="A0A0F5JL05"/>
<dbReference type="PROSITE" id="PS51257">
    <property type="entry name" value="PROKAR_LIPOPROTEIN"/>
    <property type="match status" value="1"/>
</dbReference>
<evidence type="ECO:0000256" key="3">
    <source>
        <dbReference type="ARBA" id="ARBA00022729"/>
    </source>
</evidence>
<dbReference type="HOGENOM" id="CLU_015553_0_1_10"/>
<evidence type="ECO:0000256" key="1">
    <source>
        <dbReference type="ARBA" id="ARBA00004442"/>
    </source>
</evidence>
<evidence type="ECO:0000313" key="8">
    <source>
        <dbReference type="EMBL" id="KKB58255.1"/>
    </source>
</evidence>
<evidence type="ECO:0000256" key="4">
    <source>
        <dbReference type="ARBA" id="ARBA00023136"/>
    </source>
</evidence>
<gene>
    <name evidence="8" type="ORF">HMPREF1536_01130</name>
</gene>
<dbReference type="Pfam" id="PF14322">
    <property type="entry name" value="SusD-like_3"/>
    <property type="match status" value="1"/>
</dbReference>
<proteinExistence type="inferred from homology"/>
<dbReference type="PATRIC" id="fig|1203610.3.peg.1152"/>
<keyword evidence="3" id="KW-0732">Signal</keyword>
<dbReference type="Pfam" id="PF07980">
    <property type="entry name" value="SusD_RagB"/>
    <property type="match status" value="1"/>
</dbReference>
<dbReference type="RefSeq" id="WP_028727798.1">
    <property type="nucleotide sequence ID" value="NZ_AUAE01000018.1"/>
</dbReference>
<sequence>MKKYSLFIVLLGLFITSCEDFLDRDPLDKITDQQMTFSAKEMELYANKYYGNFPVLSGHDYGPYEKDNASDNLVSGSYNYDAQISGTITVPSSGGGWDWTMLRGLNFFIDNYHKSQDPISETAPYIGEIYFWRAWFYYDKLKQFGDLPWIGKALYADSEELFDSRVSRTVIADSIIADLDKAISLLPEKSMATSGRIHKDVALLFQSRVALYEGTWEKYHNGTAFGVANADPNRFFRVAANAARAVIDKDVYAIEPVGGDKSKGYWNLFNQTDLSANKEVLLWKKYDMGLGVYNNSQSIWGVSDNNTGVSKYMIEAYLCSDGKPISISPLYQGDDLVEKEVQDRDPRLRQTIYQKGDPRVIVNGQVSGSFTVPDMTYDSRLRNTTGYQLYKGCDPAAVHEGGYITASIIFRYAEVLCNYAEAKAELGECSQNDLDISVNQLRDRVDMPHMTVDVGFIDPRWDFPELSPLLNEIRRERRVEFACEGYRFDDLMRWAAVNLIKRPMLGAKMKQFADIKDQFKPVLDPSAIPVSDAGYIAPHWNSPAKNGWQFDEKKNWLKPLPSNELVLNSNLEQNPGY</sequence>
<dbReference type="InterPro" id="IPR011990">
    <property type="entry name" value="TPR-like_helical_dom_sf"/>
</dbReference>
<evidence type="ECO:0008006" key="10">
    <source>
        <dbReference type="Google" id="ProtNLM"/>
    </source>
</evidence>
<accession>A0A0F5JL05</accession>
<reference evidence="8 9" key="1">
    <citation type="submission" date="2013-04" db="EMBL/GenBank/DDBJ databases">
        <title>The Genome Sequence of Parabacteroides gordonii DSM 23371.</title>
        <authorList>
            <consortium name="The Broad Institute Genomics Platform"/>
            <person name="Earl A."/>
            <person name="Ward D."/>
            <person name="Feldgarden M."/>
            <person name="Gevers D."/>
            <person name="Martens E."/>
            <person name="Sakamoto M."/>
            <person name="Benno Y."/>
            <person name="Suzuki N."/>
            <person name="Matsunaga N."/>
            <person name="Koshihara K."/>
            <person name="Seki M."/>
            <person name="Komiya H."/>
            <person name="Walker B."/>
            <person name="Young S."/>
            <person name="Zeng Q."/>
            <person name="Gargeya S."/>
            <person name="Fitzgerald M."/>
            <person name="Haas B."/>
            <person name="Abouelleil A."/>
            <person name="Allen A.W."/>
            <person name="Alvarado L."/>
            <person name="Arachchi H.M."/>
            <person name="Berlin A.M."/>
            <person name="Chapman S.B."/>
            <person name="Gainer-Dewar J."/>
            <person name="Goldberg J."/>
            <person name="Griggs A."/>
            <person name="Gujja S."/>
            <person name="Hansen M."/>
            <person name="Howarth C."/>
            <person name="Imamovic A."/>
            <person name="Ireland A."/>
            <person name="Larimer J."/>
            <person name="McCowan C."/>
            <person name="Murphy C."/>
            <person name="Pearson M."/>
            <person name="Poon T.W."/>
            <person name="Priest M."/>
            <person name="Roberts A."/>
            <person name="Saif S."/>
            <person name="Shea T."/>
            <person name="Sisk P."/>
            <person name="Sykes S."/>
            <person name="Wortman J."/>
            <person name="Nusbaum C."/>
            <person name="Birren B."/>
        </authorList>
    </citation>
    <scope>NUCLEOTIDE SEQUENCE [LARGE SCALE GENOMIC DNA]</scope>
    <source>
        <strain evidence="8 9">MS-1</strain>
    </source>
</reference>
<comment type="similarity">
    <text evidence="2">Belongs to the SusD family.</text>
</comment>
<evidence type="ECO:0000256" key="2">
    <source>
        <dbReference type="ARBA" id="ARBA00006275"/>
    </source>
</evidence>
<feature type="domain" description="SusD-like N-terminal" evidence="7">
    <location>
        <begin position="101"/>
        <end position="211"/>
    </location>
</feature>
<dbReference type="Proteomes" id="UP000033035">
    <property type="component" value="Unassembled WGS sequence"/>
</dbReference>
<name>A0A0F5JL05_9BACT</name>
<dbReference type="SUPFAM" id="SSF48452">
    <property type="entry name" value="TPR-like"/>
    <property type="match status" value="1"/>
</dbReference>